<dbReference type="GO" id="GO:0016787">
    <property type="term" value="F:hydrolase activity"/>
    <property type="evidence" value="ECO:0007669"/>
    <property type="project" value="UniProtKB-KW"/>
</dbReference>
<dbReference type="Gene3D" id="3.40.50.300">
    <property type="entry name" value="P-loop containing nucleotide triphosphate hydrolases"/>
    <property type="match status" value="2"/>
</dbReference>
<dbReference type="InterPro" id="IPR049614">
    <property type="entry name" value="HrpB_DEXH"/>
</dbReference>
<evidence type="ECO:0000256" key="3">
    <source>
        <dbReference type="ARBA" id="ARBA00022806"/>
    </source>
</evidence>
<dbReference type="Pfam" id="PF00270">
    <property type="entry name" value="DEAD"/>
    <property type="match status" value="1"/>
</dbReference>
<feature type="domain" description="Helicase ATP-binding" evidence="6">
    <location>
        <begin position="14"/>
        <end position="178"/>
    </location>
</feature>
<dbReference type="PANTHER" id="PTHR43519">
    <property type="entry name" value="ATP-DEPENDENT RNA HELICASE HRPB"/>
    <property type="match status" value="1"/>
</dbReference>
<dbReference type="RefSeq" id="WP_119280119.1">
    <property type="nucleotide sequence ID" value="NZ_QWLA01000093.1"/>
</dbReference>
<gene>
    <name evidence="8" type="ORF">Mrose_03262</name>
</gene>
<dbReference type="Pfam" id="PF24473">
    <property type="entry name" value="CON_HrpB"/>
    <property type="match status" value="1"/>
</dbReference>
<dbReference type="PROSITE" id="PS51192">
    <property type="entry name" value="HELICASE_ATP_BIND_1"/>
    <property type="match status" value="1"/>
</dbReference>
<keyword evidence="2" id="KW-0378">Hydrolase</keyword>
<organism evidence="8 9">
    <name type="scientific">Calidithermus roseus</name>
    <dbReference type="NCBI Taxonomy" id="1644118"/>
    <lineage>
        <taxon>Bacteria</taxon>
        <taxon>Thermotogati</taxon>
        <taxon>Deinococcota</taxon>
        <taxon>Deinococci</taxon>
        <taxon>Thermales</taxon>
        <taxon>Thermaceae</taxon>
        <taxon>Calidithermus</taxon>
    </lineage>
</organism>
<name>A0A399EEP9_9DEIN</name>
<protein>
    <submittedName>
        <fullName evidence="8">ATP-dependent helicase HrpB</fullName>
    </submittedName>
</protein>
<dbReference type="FunFam" id="3.40.50.300:FF:002125">
    <property type="entry name" value="ATP-dependent helicase HrpB"/>
    <property type="match status" value="1"/>
</dbReference>
<evidence type="ECO:0000256" key="5">
    <source>
        <dbReference type="SAM" id="MobiDB-lite"/>
    </source>
</evidence>
<dbReference type="InterPro" id="IPR001650">
    <property type="entry name" value="Helicase_C-like"/>
</dbReference>
<dbReference type="GO" id="GO:0003676">
    <property type="term" value="F:nucleic acid binding"/>
    <property type="evidence" value="ECO:0007669"/>
    <property type="project" value="InterPro"/>
</dbReference>
<dbReference type="InterPro" id="IPR056329">
    <property type="entry name" value="CON_HrpB"/>
</dbReference>
<feature type="region of interest" description="Disordered" evidence="5">
    <location>
        <begin position="807"/>
        <end position="828"/>
    </location>
</feature>
<evidence type="ECO:0000256" key="4">
    <source>
        <dbReference type="ARBA" id="ARBA00022840"/>
    </source>
</evidence>
<dbReference type="InterPro" id="IPR027417">
    <property type="entry name" value="P-loop_NTPase"/>
</dbReference>
<dbReference type="Gene3D" id="1.20.120.1080">
    <property type="match status" value="1"/>
</dbReference>
<dbReference type="SMART" id="SM00490">
    <property type="entry name" value="HELICc"/>
    <property type="match status" value="1"/>
</dbReference>
<evidence type="ECO:0000313" key="9">
    <source>
        <dbReference type="Proteomes" id="UP000265341"/>
    </source>
</evidence>
<keyword evidence="4" id="KW-0067">ATP-binding</keyword>
<dbReference type="InterPro" id="IPR013689">
    <property type="entry name" value="RNA_helicase_ATP-dep_HrpB_C"/>
</dbReference>
<keyword evidence="1" id="KW-0547">Nucleotide-binding</keyword>
<dbReference type="InterPro" id="IPR007502">
    <property type="entry name" value="Helicase-assoc_dom"/>
</dbReference>
<evidence type="ECO:0000259" key="6">
    <source>
        <dbReference type="PROSITE" id="PS51192"/>
    </source>
</evidence>
<evidence type="ECO:0000313" key="8">
    <source>
        <dbReference type="EMBL" id="RIH82805.1"/>
    </source>
</evidence>
<dbReference type="AlphaFoldDB" id="A0A399EEP9"/>
<dbReference type="SUPFAM" id="SSF52540">
    <property type="entry name" value="P-loop containing nucleoside triphosphate hydrolases"/>
    <property type="match status" value="1"/>
</dbReference>
<sequence length="828" mass="91946">MTDLPIYQALPTLREALARHTTVLLQAPPGAGKSTVVPLELLQEPWLAGRKILVLEPRRLAARSVAQRMAALLGEELGHTVGYRVRFESRVSGRTRLEVLTEGILTRQLQRDPTLEGVGLVIFDEFHERSLQADLGLVLTREVQAALREDLRVLLMSATLDGEGLSRLLGGAPVVTAQGRQYPVERIYLPRDPQGPLSGAVAGAVSRALAAHEGDVLAFLPGVAEISRTQRLLEERHPEVRVLPLYGDLSLEAQQQALLPDPSGRRKVVLATSIAETSLTIEGVRVVVDSGYSRVPRFDSRSGLTRLKTVRLTQDSADQRAGRAGRLGPGVAYRLWSEATHATLQPQRKPEILEADLTPLLLELAGWGVNDPTDLGWVTPPPPGALRQARALLEALGALEQGRLTERGRAMLEWPTHPRLAHLLLESQLLGLEALAADVAALLEERDPLPQGAGADLTLRVEALRQWRGKGSSPHRAEAALLERIERLSQQWRRMLGVPADDTPPDPHAVGLLLALAYPDRLARQREGDPHRYRLSGGRGVRLEEGDLLLGSAWLSVAHLDAGSEEGRIFLAAPVHPKDLEPFAREVEVVEWDYRGGALVARRERRIGEVALSSEPLREIPEGRRVEILLEVLRSEGLGLLPWSENLRQWQARVLSLRHWNGEEWPDVSDEHLLKTLERWLAPWLGKVSRREDFTRLDLTSILTGLLPWPLPARLDELAPTRLEVPSGSLIRLTYSPDGSPPVLAVKLQELFGLADTPRVNAGRTPVMLHLLSPAQRPIQVTQDLRSFWNTTYPEVRKELRGRYSKHPWPEDPWNAEPTRKTKRATGR</sequence>
<dbReference type="SMART" id="SM00487">
    <property type="entry name" value="DEXDc"/>
    <property type="match status" value="1"/>
</dbReference>
<accession>A0A399EEP9</accession>
<feature type="domain" description="Helicase C-terminal" evidence="7">
    <location>
        <begin position="204"/>
        <end position="368"/>
    </location>
</feature>
<dbReference type="PANTHER" id="PTHR43519:SF1">
    <property type="entry name" value="ATP-DEPENDENT RNA HELICASE HRPB"/>
    <property type="match status" value="1"/>
</dbReference>
<dbReference type="Pfam" id="PF00271">
    <property type="entry name" value="Helicase_C"/>
    <property type="match status" value="1"/>
</dbReference>
<dbReference type="GO" id="GO:0005524">
    <property type="term" value="F:ATP binding"/>
    <property type="evidence" value="ECO:0007669"/>
    <property type="project" value="UniProtKB-KW"/>
</dbReference>
<proteinExistence type="predicted"/>
<dbReference type="SMART" id="SM00847">
    <property type="entry name" value="HA2"/>
    <property type="match status" value="1"/>
</dbReference>
<evidence type="ECO:0000256" key="1">
    <source>
        <dbReference type="ARBA" id="ARBA00022741"/>
    </source>
</evidence>
<evidence type="ECO:0000256" key="2">
    <source>
        <dbReference type="ARBA" id="ARBA00022801"/>
    </source>
</evidence>
<reference evidence="8 9" key="1">
    <citation type="submission" date="2018-08" db="EMBL/GenBank/DDBJ databases">
        <title>Meiothermus roseus NBRC 110900 genome sequencing project.</title>
        <authorList>
            <person name="Da Costa M.S."/>
            <person name="Albuquerque L."/>
            <person name="Raposo P."/>
            <person name="Froufe H.J.C."/>
            <person name="Barroso C.S."/>
            <person name="Egas C."/>
        </authorList>
    </citation>
    <scope>NUCLEOTIDE SEQUENCE [LARGE SCALE GENOMIC DNA]</scope>
    <source>
        <strain evidence="8 9">NBRC 110900</strain>
    </source>
</reference>
<dbReference type="CDD" id="cd18791">
    <property type="entry name" value="SF2_C_RHA"/>
    <property type="match status" value="1"/>
</dbReference>
<dbReference type="OrthoDB" id="9808833at2"/>
<dbReference type="PROSITE" id="PS51194">
    <property type="entry name" value="HELICASE_CTER"/>
    <property type="match status" value="1"/>
</dbReference>
<comment type="caution">
    <text evidence="8">The sequence shown here is derived from an EMBL/GenBank/DDBJ whole genome shotgun (WGS) entry which is preliminary data.</text>
</comment>
<dbReference type="Proteomes" id="UP000265341">
    <property type="component" value="Unassembled WGS sequence"/>
</dbReference>
<keyword evidence="9" id="KW-1185">Reference proteome</keyword>
<dbReference type="InterPro" id="IPR011545">
    <property type="entry name" value="DEAD/DEAH_box_helicase_dom"/>
</dbReference>
<dbReference type="PIRSF" id="PIRSF005496">
    <property type="entry name" value="ATP_hel_hrpB"/>
    <property type="match status" value="1"/>
</dbReference>
<evidence type="ECO:0000259" key="7">
    <source>
        <dbReference type="PROSITE" id="PS51194"/>
    </source>
</evidence>
<dbReference type="NCBIfam" id="TIGR01970">
    <property type="entry name" value="DEAH_box_HrpB"/>
    <property type="match status" value="1"/>
</dbReference>
<dbReference type="Pfam" id="PF08482">
    <property type="entry name" value="HrpB_C"/>
    <property type="match status" value="1"/>
</dbReference>
<keyword evidence="3 8" id="KW-0347">Helicase</keyword>
<dbReference type="EMBL" id="QWLA01000093">
    <property type="protein sequence ID" value="RIH82805.1"/>
    <property type="molecule type" value="Genomic_DNA"/>
</dbReference>
<dbReference type="InterPro" id="IPR014001">
    <property type="entry name" value="Helicase_ATP-bd"/>
</dbReference>
<dbReference type="CDD" id="cd17990">
    <property type="entry name" value="DEXHc_HrpB"/>
    <property type="match status" value="1"/>
</dbReference>
<dbReference type="GO" id="GO:0004386">
    <property type="term" value="F:helicase activity"/>
    <property type="evidence" value="ECO:0007669"/>
    <property type="project" value="UniProtKB-KW"/>
</dbReference>
<dbReference type="InterPro" id="IPR010225">
    <property type="entry name" value="HrpB"/>
</dbReference>